<organism evidence="2 3">
    <name type="scientific">Clohesyomyces aquaticus</name>
    <dbReference type="NCBI Taxonomy" id="1231657"/>
    <lineage>
        <taxon>Eukaryota</taxon>
        <taxon>Fungi</taxon>
        <taxon>Dikarya</taxon>
        <taxon>Ascomycota</taxon>
        <taxon>Pezizomycotina</taxon>
        <taxon>Dothideomycetes</taxon>
        <taxon>Pleosporomycetidae</taxon>
        <taxon>Pleosporales</taxon>
        <taxon>Lindgomycetaceae</taxon>
        <taxon>Clohesyomyces</taxon>
    </lineage>
</organism>
<sequence>HTRQSPPNALPDNWSYKGCYTDDVANRSLRSAATGGDGMTAEVCIAFCSASGYKFAGTEYSKEC</sequence>
<proteinExistence type="predicted"/>
<name>A0A1Y2A1X8_9PLEO</name>
<feature type="domain" description="WSC" evidence="1">
    <location>
        <begin position="16"/>
        <end position="64"/>
    </location>
</feature>
<dbReference type="EMBL" id="MCFA01000017">
    <property type="protein sequence ID" value="ORY16519.1"/>
    <property type="molecule type" value="Genomic_DNA"/>
</dbReference>
<evidence type="ECO:0000313" key="3">
    <source>
        <dbReference type="Proteomes" id="UP000193144"/>
    </source>
</evidence>
<keyword evidence="3" id="KW-1185">Reference proteome</keyword>
<evidence type="ECO:0000259" key="1">
    <source>
        <dbReference type="Pfam" id="PF01822"/>
    </source>
</evidence>
<comment type="caution">
    <text evidence="2">The sequence shown here is derived from an EMBL/GenBank/DDBJ whole genome shotgun (WGS) entry which is preliminary data.</text>
</comment>
<dbReference type="Proteomes" id="UP000193144">
    <property type="component" value="Unassembled WGS sequence"/>
</dbReference>
<dbReference type="STRING" id="1231657.A0A1Y2A1X8"/>
<evidence type="ECO:0000313" key="2">
    <source>
        <dbReference type="EMBL" id="ORY16519.1"/>
    </source>
</evidence>
<feature type="non-terminal residue" evidence="2">
    <location>
        <position position="1"/>
    </location>
</feature>
<accession>A0A1Y2A1X8</accession>
<feature type="non-terminal residue" evidence="2">
    <location>
        <position position="64"/>
    </location>
</feature>
<dbReference type="InterPro" id="IPR002889">
    <property type="entry name" value="WSC_carb-bd"/>
</dbReference>
<gene>
    <name evidence="2" type="ORF">BCR34DRAFT_445361</name>
</gene>
<reference evidence="2 3" key="1">
    <citation type="submission" date="2016-07" db="EMBL/GenBank/DDBJ databases">
        <title>Pervasive Adenine N6-methylation of Active Genes in Fungi.</title>
        <authorList>
            <consortium name="DOE Joint Genome Institute"/>
            <person name="Mondo S.J."/>
            <person name="Dannebaum R.O."/>
            <person name="Kuo R.C."/>
            <person name="Labutti K."/>
            <person name="Haridas S."/>
            <person name="Kuo A."/>
            <person name="Salamov A."/>
            <person name="Ahrendt S.R."/>
            <person name="Lipzen A."/>
            <person name="Sullivan W."/>
            <person name="Andreopoulos W.B."/>
            <person name="Clum A."/>
            <person name="Lindquist E."/>
            <person name="Daum C."/>
            <person name="Ramamoorthy G.K."/>
            <person name="Gryganskyi A."/>
            <person name="Culley D."/>
            <person name="Magnuson J.K."/>
            <person name="James T.Y."/>
            <person name="O'Malley M.A."/>
            <person name="Stajich J.E."/>
            <person name="Spatafora J.W."/>
            <person name="Visel A."/>
            <person name="Grigoriev I.V."/>
        </authorList>
    </citation>
    <scope>NUCLEOTIDE SEQUENCE [LARGE SCALE GENOMIC DNA]</scope>
    <source>
        <strain evidence="2 3">CBS 115471</strain>
    </source>
</reference>
<dbReference type="Pfam" id="PF01822">
    <property type="entry name" value="WSC"/>
    <property type="match status" value="1"/>
</dbReference>
<dbReference type="OrthoDB" id="2019572at2759"/>
<protein>
    <recommendedName>
        <fullName evidence="1">WSC domain-containing protein</fullName>
    </recommendedName>
</protein>
<dbReference type="AlphaFoldDB" id="A0A1Y2A1X8"/>